<dbReference type="GeneID" id="22911988"/>
<evidence type="ECO:0000256" key="2">
    <source>
        <dbReference type="PROSITE-ProRule" id="PRU00176"/>
    </source>
</evidence>
<keyword evidence="6" id="KW-1185">Reference proteome</keyword>
<name>A0A023B936_GRENI</name>
<accession>A0A023B936</accession>
<dbReference type="SUPFAM" id="SSF54928">
    <property type="entry name" value="RNA-binding domain, RBD"/>
    <property type="match status" value="1"/>
</dbReference>
<comment type="caution">
    <text evidence="5">The sequence shown here is derived from an EMBL/GenBank/DDBJ whole genome shotgun (WGS) entry which is preliminary data.</text>
</comment>
<feature type="domain" description="RRM" evidence="4">
    <location>
        <begin position="207"/>
        <end position="278"/>
    </location>
</feature>
<evidence type="ECO:0000259" key="4">
    <source>
        <dbReference type="PROSITE" id="PS50102"/>
    </source>
</evidence>
<gene>
    <name evidence="5" type="ORF">GNI_054180</name>
</gene>
<dbReference type="InterPro" id="IPR012677">
    <property type="entry name" value="Nucleotide-bd_a/b_plait_sf"/>
</dbReference>
<feature type="compositionally biased region" description="Polar residues" evidence="3">
    <location>
        <begin position="125"/>
        <end position="136"/>
    </location>
</feature>
<dbReference type="Proteomes" id="UP000019763">
    <property type="component" value="Unassembled WGS sequence"/>
</dbReference>
<dbReference type="OrthoDB" id="277802at2759"/>
<organism evidence="5 6">
    <name type="scientific">Gregarina niphandrodes</name>
    <name type="common">Septate eugregarine</name>
    <dbReference type="NCBI Taxonomy" id="110365"/>
    <lineage>
        <taxon>Eukaryota</taxon>
        <taxon>Sar</taxon>
        <taxon>Alveolata</taxon>
        <taxon>Apicomplexa</taxon>
        <taxon>Conoidasida</taxon>
        <taxon>Gregarinasina</taxon>
        <taxon>Eugregarinorida</taxon>
        <taxon>Gregarinidae</taxon>
        <taxon>Gregarina</taxon>
    </lineage>
</organism>
<dbReference type="PANTHER" id="PTHR10352">
    <property type="entry name" value="EUKARYOTIC TRANSLATION INITIATION FACTOR 3 SUBUNIT G"/>
    <property type="match status" value="1"/>
</dbReference>
<evidence type="ECO:0000256" key="1">
    <source>
        <dbReference type="ARBA" id="ARBA00022884"/>
    </source>
</evidence>
<dbReference type="SMART" id="SM00360">
    <property type="entry name" value="RRM"/>
    <property type="match status" value="2"/>
</dbReference>
<dbReference type="OMA" id="AMQINFA"/>
<dbReference type="GO" id="GO:1990904">
    <property type="term" value="C:ribonucleoprotein complex"/>
    <property type="evidence" value="ECO:0007669"/>
    <property type="project" value="UniProtKB-KW"/>
</dbReference>
<dbReference type="Pfam" id="PF00076">
    <property type="entry name" value="RRM_1"/>
    <property type="match status" value="2"/>
</dbReference>
<evidence type="ECO:0000313" key="5">
    <source>
        <dbReference type="EMBL" id="EZG70832.1"/>
    </source>
</evidence>
<feature type="domain" description="RRM" evidence="4">
    <location>
        <begin position="31"/>
        <end position="110"/>
    </location>
</feature>
<sequence length="278" mass="31705">MSRMMGLVMKLTRPEKNIQQNKQVELLPPSRTIYVNNLNEKTNPIKLEEDLRALFSKFGDIVDFSALRSFWRRGQAFISFKDLESAERAVTDMQGYLYSGKPMRVNFARKESWVHDDKRKEEVSTGRQQQAASSDPSSRKPFGIQERERALQQEFLQLQQDLIEYQRSLAASAEERGKRKSFSLSLAKPNEKRAKIDAPTVGAEPHRILFCDSVPDGMEEGDLIALFANFAGFEKVRYIEAKKVAFVDFRTVDNASTALQSISKSGENKGVHVTYAKR</sequence>
<feature type="region of interest" description="Disordered" evidence="3">
    <location>
        <begin position="116"/>
        <end position="141"/>
    </location>
</feature>
<dbReference type="VEuPathDB" id="CryptoDB:GNI_054180"/>
<dbReference type="RefSeq" id="XP_011129866.1">
    <property type="nucleotide sequence ID" value="XM_011131564.1"/>
</dbReference>
<dbReference type="CDD" id="cd12246">
    <property type="entry name" value="RRM1_U1A_like"/>
    <property type="match status" value="1"/>
</dbReference>
<dbReference type="Gene3D" id="3.30.70.330">
    <property type="match status" value="2"/>
</dbReference>
<dbReference type="AlphaFoldDB" id="A0A023B936"/>
<reference evidence="5" key="1">
    <citation type="submission" date="2013-12" db="EMBL/GenBank/DDBJ databases">
        <authorList>
            <person name="Omoto C.K."/>
            <person name="Sibley D."/>
            <person name="Venepally P."/>
            <person name="Hadjithomas M."/>
            <person name="Karamycheva S."/>
            <person name="Brunk B."/>
            <person name="Roos D."/>
            <person name="Caler E."/>
            <person name="Lorenzi H."/>
        </authorList>
    </citation>
    <scope>NUCLEOTIDE SEQUENCE</scope>
</reference>
<dbReference type="PROSITE" id="PS50102">
    <property type="entry name" value="RRM"/>
    <property type="match status" value="2"/>
</dbReference>
<protein>
    <submittedName>
        <fullName evidence="5">U2 small nuclear ribonucleoprotein B</fullName>
    </submittedName>
</protein>
<keyword evidence="5" id="KW-0687">Ribonucleoprotein</keyword>
<dbReference type="GO" id="GO:0003723">
    <property type="term" value="F:RNA binding"/>
    <property type="evidence" value="ECO:0007669"/>
    <property type="project" value="UniProtKB-UniRule"/>
</dbReference>
<evidence type="ECO:0000313" key="6">
    <source>
        <dbReference type="Proteomes" id="UP000019763"/>
    </source>
</evidence>
<dbReference type="eggNOG" id="KOG4206">
    <property type="taxonomic scope" value="Eukaryota"/>
</dbReference>
<evidence type="ECO:0000256" key="3">
    <source>
        <dbReference type="SAM" id="MobiDB-lite"/>
    </source>
</evidence>
<dbReference type="EMBL" id="AFNH02000414">
    <property type="protein sequence ID" value="EZG70832.1"/>
    <property type="molecule type" value="Genomic_DNA"/>
</dbReference>
<dbReference type="InterPro" id="IPR035979">
    <property type="entry name" value="RBD_domain_sf"/>
</dbReference>
<proteinExistence type="predicted"/>
<keyword evidence="1 2" id="KW-0694">RNA-binding</keyword>
<dbReference type="InterPro" id="IPR000504">
    <property type="entry name" value="RRM_dom"/>
</dbReference>